<keyword evidence="1" id="KW-1133">Transmembrane helix</keyword>
<evidence type="ECO:0000256" key="1">
    <source>
        <dbReference type="SAM" id="Phobius"/>
    </source>
</evidence>
<keyword evidence="1" id="KW-0812">Transmembrane</keyword>
<proteinExistence type="predicted"/>
<feature type="transmembrane region" description="Helical" evidence="1">
    <location>
        <begin position="159"/>
        <end position="178"/>
    </location>
</feature>
<feature type="transmembrane region" description="Helical" evidence="1">
    <location>
        <begin position="132"/>
        <end position="153"/>
    </location>
</feature>
<feature type="transmembrane region" description="Helical" evidence="1">
    <location>
        <begin position="214"/>
        <end position="235"/>
    </location>
</feature>
<keyword evidence="1" id="KW-0472">Membrane</keyword>
<sequence>MGYYGYGYPRYGFGFYWDPTLILVVIGALISMWASGRVQSTFNRYSRVGSRSGMTGAETARRILDSQGLYDVQIRSVRGNLTDHYDPRTRTVNLSQSVYGSTSVASVGVAAHECGHAVQHAQQYAPLNIRSALVPIANIGTNLSWPIIIIGLLLGMSPFLRLGILLFSLGVLFQLVTLPVEFNASSRAVTLLDRLGILQGEEVDGAKKVLKAAALTYVAAAAGTILQLLRMVILFGGRNNRDNN</sequence>
<dbReference type="PANTHER" id="PTHR36434">
    <property type="entry name" value="MEMBRANE PROTEASE YUGP-RELATED"/>
    <property type="match status" value="1"/>
</dbReference>
<evidence type="ECO:0000313" key="2">
    <source>
        <dbReference type="EMBL" id="HIZ78747.1"/>
    </source>
</evidence>
<dbReference type="AlphaFoldDB" id="A0A9D2GH66"/>
<reference evidence="2" key="1">
    <citation type="journal article" date="2021" name="PeerJ">
        <title>Extensive microbial diversity within the chicken gut microbiome revealed by metagenomics and culture.</title>
        <authorList>
            <person name="Gilroy R."/>
            <person name="Ravi A."/>
            <person name="Getino M."/>
            <person name="Pursley I."/>
            <person name="Horton D.L."/>
            <person name="Alikhan N.F."/>
            <person name="Baker D."/>
            <person name="Gharbi K."/>
            <person name="Hall N."/>
            <person name="Watson M."/>
            <person name="Adriaenssens E.M."/>
            <person name="Foster-Nyarko E."/>
            <person name="Jarju S."/>
            <person name="Secka A."/>
            <person name="Antonio M."/>
            <person name="Oren A."/>
            <person name="Chaudhuri R.R."/>
            <person name="La Ragione R."/>
            <person name="Hildebrand F."/>
            <person name="Pallen M.J."/>
        </authorList>
    </citation>
    <scope>NUCLEOTIDE SEQUENCE</scope>
    <source>
        <strain evidence="2">ChiBcec1-1093</strain>
    </source>
</reference>
<dbReference type="EMBL" id="DXBC01000044">
    <property type="protein sequence ID" value="HIZ78747.1"/>
    <property type="molecule type" value="Genomic_DNA"/>
</dbReference>
<dbReference type="Pfam" id="PF04298">
    <property type="entry name" value="Zn_peptidase_2"/>
    <property type="match status" value="1"/>
</dbReference>
<reference evidence="2" key="2">
    <citation type="submission" date="2021-04" db="EMBL/GenBank/DDBJ databases">
        <authorList>
            <person name="Gilroy R."/>
        </authorList>
    </citation>
    <scope>NUCLEOTIDE SEQUENCE</scope>
    <source>
        <strain evidence="2">ChiBcec1-1093</strain>
    </source>
</reference>
<dbReference type="InterPro" id="IPR007395">
    <property type="entry name" value="Zn_peptidase_2"/>
</dbReference>
<feature type="transmembrane region" description="Helical" evidence="1">
    <location>
        <begin position="15"/>
        <end position="34"/>
    </location>
</feature>
<dbReference type="Proteomes" id="UP000824101">
    <property type="component" value="Unassembled WGS sequence"/>
</dbReference>
<protein>
    <submittedName>
        <fullName evidence="2">Zinc metallopeptidase</fullName>
    </submittedName>
</protein>
<name>A0A9D2GH66_9FIRM</name>
<organism evidence="2 3">
    <name type="scientific">Candidatus Lachnoclostridium stercorigallinarum</name>
    <dbReference type="NCBI Taxonomy" id="2838634"/>
    <lineage>
        <taxon>Bacteria</taxon>
        <taxon>Bacillati</taxon>
        <taxon>Bacillota</taxon>
        <taxon>Clostridia</taxon>
        <taxon>Lachnospirales</taxon>
        <taxon>Lachnospiraceae</taxon>
    </lineage>
</organism>
<evidence type="ECO:0000313" key="3">
    <source>
        <dbReference type="Proteomes" id="UP000824101"/>
    </source>
</evidence>
<comment type="caution">
    <text evidence="2">The sequence shown here is derived from an EMBL/GenBank/DDBJ whole genome shotgun (WGS) entry which is preliminary data.</text>
</comment>
<accession>A0A9D2GH66</accession>
<gene>
    <name evidence="2" type="ORF">IAA17_03030</name>
</gene>
<dbReference type="PANTHER" id="PTHR36434:SF1">
    <property type="entry name" value="MEMBRANE PROTEASE YUGP-RELATED"/>
    <property type="match status" value="1"/>
</dbReference>